<reference evidence="2 3" key="1">
    <citation type="submission" date="2018-03" db="EMBL/GenBank/DDBJ databases">
        <title>Genomic Encyclopedia of Archaeal and Bacterial Type Strains, Phase II (KMG-II): from individual species to whole genera.</title>
        <authorList>
            <person name="Goeker M."/>
        </authorList>
    </citation>
    <scope>NUCLEOTIDE SEQUENCE [LARGE SCALE GENOMIC DNA]</scope>
    <source>
        <strain evidence="2 3">DSM 28354</strain>
    </source>
</reference>
<dbReference type="OrthoDB" id="9803101at2"/>
<keyword evidence="1" id="KW-0732">Signal</keyword>
<evidence type="ECO:0000313" key="2">
    <source>
        <dbReference type="EMBL" id="PRY43054.1"/>
    </source>
</evidence>
<dbReference type="EMBL" id="PVTE01000004">
    <property type="protein sequence ID" value="PRY43054.1"/>
    <property type="molecule type" value="Genomic_DNA"/>
</dbReference>
<keyword evidence="3" id="KW-1185">Reference proteome</keyword>
<comment type="caution">
    <text evidence="2">The sequence shown here is derived from an EMBL/GenBank/DDBJ whole genome shotgun (WGS) entry which is preliminary data.</text>
</comment>
<dbReference type="InterPro" id="IPR035959">
    <property type="entry name" value="RutC-like_sf"/>
</dbReference>
<accession>A0A2T0TBM8</accession>
<feature type="signal peptide" evidence="1">
    <location>
        <begin position="1"/>
        <end position="26"/>
    </location>
</feature>
<proteinExistence type="predicted"/>
<gene>
    <name evidence="2" type="ORF">CLV58_104185</name>
</gene>
<dbReference type="AlphaFoldDB" id="A0A2T0TBM8"/>
<organism evidence="2 3">
    <name type="scientific">Spirosoma oryzae</name>
    <dbReference type="NCBI Taxonomy" id="1469603"/>
    <lineage>
        <taxon>Bacteria</taxon>
        <taxon>Pseudomonadati</taxon>
        <taxon>Bacteroidota</taxon>
        <taxon>Cytophagia</taxon>
        <taxon>Cytophagales</taxon>
        <taxon>Cytophagaceae</taxon>
        <taxon>Spirosoma</taxon>
    </lineage>
</organism>
<dbReference type="Proteomes" id="UP000238375">
    <property type="component" value="Unassembled WGS sequence"/>
</dbReference>
<dbReference type="GO" id="GO:0005829">
    <property type="term" value="C:cytosol"/>
    <property type="evidence" value="ECO:0007669"/>
    <property type="project" value="TreeGrafter"/>
</dbReference>
<dbReference type="SUPFAM" id="SSF55298">
    <property type="entry name" value="YjgF-like"/>
    <property type="match status" value="1"/>
</dbReference>
<protein>
    <submittedName>
        <fullName evidence="2">Reactive intermediate/imine deaminase</fullName>
    </submittedName>
</protein>
<dbReference type="PANTHER" id="PTHR11803:SF39">
    <property type="entry name" value="2-IMINOBUTANOATE_2-IMINOPROPANOATE DEAMINASE"/>
    <property type="match status" value="1"/>
</dbReference>
<dbReference type="Pfam" id="PF01042">
    <property type="entry name" value="Ribonuc_L-PSP"/>
    <property type="match status" value="1"/>
</dbReference>
<dbReference type="Gene3D" id="3.30.1330.40">
    <property type="entry name" value="RutC-like"/>
    <property type="match status" value="1"/>
</dbReference>
<sequence>MKTQLLPLLLLATTITLLASKSTTTADITAGMADFPQATPAPPDYPFSRAVRAGDFVYISGQIGATPDGKLAGDFDAQARQTMDNIVAALHEQNLTTADIVKCTVMIDDMAKWPTFNTIYRSYFPGGKFPARSAFGADGLAMGAALEVDCIAYAPLKK</sequence>
<dbReference type="GO" id="GO:0019239">
    <property type="term" value="F:deaminase activity"/>
    <property type="evidence" value="ECO:0007669"/>
    <property type="project" value="TreeGrafter"/>
</dbReference>
<evidence type="ECO:0000256" key="1">
    <source>
        <dbReference type="SAM" id="SignalP"/>
    </source>
</evidence>
<dbReference type="RefSeq" id="WP_106136915.1">
    <property type="nucleotide sequence ID" value="NZ_PVTE01000004.1"/>
</dbReference>
<dbReference type="CDD" id="cd00448">
    <property type="entry name" value="YjgF_YER057c_UK114_family"/>
    <property type="match status" value="1"/>
</dbReference>
<feature type="chain" id="PRO_5015747560" evidence="1">
    <location>
        <begin position="27"/>
        <end position="158"/>
    </location>
</feature>
<dbReference type="InterPro" id="IPR006175">
    <property type="entry name" value="YjgF/YER057c/UK114"/>
</dbReference>
<evidence type="ECO:0000313" key="3">
    <source>
        <dbReference type="Proteomes" id="UP000238375"/>
    </source>
</evidence>
<dbReference type="PANTHER" id="PTHR11803">
    <property type="entry name" value="2-IMINOBUTANOATE/2-IMINOPROPANOATE DEAMINASE RIDA"/>
    <property type="match status" value="1"/>
</dbReference>
<name>A0A2T0TBM8_9BACT</name>